<evidence type="ECO:0000313" key="10">
    <source>
        <dbReference type="Proteomes" id="UP000214610"/>
    </source>
</evidence>
<evidence type="ECO:0000256" key="1">
    <source>
        <dbReference type="ARBA" id="ARBA00004990"/>
    </source>
</evidence>
<comment type="similarity">
    <text evidence="2 8">Belongs to the pantothenate synthetase family.</text>
</comment>
<keyword evidence="4 8" id="KW-0566">Pantothenate biosynthesis</keyword>
<dbReference type="InterPro" id="IPR003721">
    <property type="entry name" value="Pantoate_ligase"/>
</dbReference>
<comment type="caution">
    <text evidence="8">Lacks conserved residue(s) required for the propagation of feature annotation.</text>
</comment>
<dbReference type="EMBL" id="NHMP01000011">
    <property type="protein sequence ID" value="OXE44436.1"/>
    <property type="molecule type" value="Genomic_DNA"/>
</dbReference>
<dbReference type="HAMAP" id="MF_00158">
    <property type="entry name" value="PanC"/>
    <property type="match status" value="1"/>
</dbReference>
<evidence type="ECO:0000256" key="6">
    <source>
        <dbReference type="ARBA" id="ARBA00022840"/>
    </source>
</evidence>
<feature type="binding site" evidence="8">
    <location>
        <begin position="183"/>
        <end position="186"/>
    </location>
    <ligand>
        <name>ATP</name>
        <dbReference type="ChEBI" id="CHEBI:30616"/>
    </ligand>
</feature>
<dbReference type="GO" id="GO:0005829">
    <property type="term" value="C:cytosol"/>
    <property type="evidence" value="ECO:0007669"/>
    <property type="project" value="TreeGrafter"/>
</dbReference>
<keyword evidence="3 8" id="KW-0436">Ligase</keyword>
<dbReference type="Proteomes" id="UP000214610">
    <property type="component" value="Unassembled WGS sequence"/>
</dbReference>
<feature type="binding site" evidence="8">
    <location>
        <position position="151"/>
    </location>
    <ligand>
        <name>(R)-pantoate</name>
        <dbReference type="ChEBI" id="CHEBI:15980"/>
    </ligand>
</feature>
<evidence type="ECO:0000313" key="9">
    <source>
        <dbReference type="EMBL" id="OXE44436.1"/>
    </source>
</evidence>
<accession>A0A227KAE3</accession>
<comment type="caution">
    <text evidence="9">The sequence shown here is derived from an EMBL/GenBank/DDBJ whole genome shotgun (WGS) entry which is preliminary data.</text>
</comment>
<dbReference type="AlphaFoldDB" id="A0A227KAE3"/>
<dbReference type="GO" id="GO:0004592">
    <property type="term" value="F:pantoate-beta-alanine ligase activity"/>
    <property type="evidence" value="ECO:0007669"/>
    <property type="project" value="UniProtKB-UniRule"/>
</dbReference>
<dbReference type="GeneID" id="78361833"/>
<keyword evidence="10" id="KW-1185">Reference proteome</keyword>
<gene>
    <name evidence="8" type="primary">panC</name>
    <name evidence="9" type="ORF">ADH67_11950</name>
</gene>
<evidence type="ECO:0000256" key="4">
    <source>
        <dbReference type="ARBA" id="ARBA00022655"/>
    </source>
</evidence>
<keyword evidence="8" id="KW-0963">Cytoplasm</keyword>
<dbReference type="PANTHER" id="PTHR21299">
    <property type="entry name" value="CYTIDYLATE KINASE/PANTOATE-BETA-ALANINE LIGASE"/>
    <property type="match status" value="1"/>
</dbReference>
<dbReference type="InterPro" id="IPR042176">
    <property type="entry name" value="Pantoate_ligase_C"/>
</dbReference>
<comment type="subcellular location">
    <subcellularLocation>
        <location evidence="8">Cytoplasm</location>
    </subcellularLocation>
</comment>
<comment type="function">
    <text evidence="8">Catalyzes the condensation of pantoate with beta-alanine in an ATP-dependent reaction via a pantoyl-adenylate intermediate.</text>
</comment>
<evidence type="ECO:0000256" key="7">
    <source>
        <dbReference type="ARBA" id="ARBA00048258"/>
    </source>
</evidence>
<comment type="catalytic activity">
    <reaction evidence="7 8">
        <text>(R)-pantoate + beta-alanine + ATP = (R)-pantothenate + AMP + diphosphate + H(+)</text>
        <dbReference type="Rhea" id="RHEA:10912"/>
        <dbReference type="ChEBI" id="CHEBI:15378"/>
        <dbReference type="ChEBI" id="CHEBI:15980"/>
        <dbReference type="ChEBI" id="CHEBI:29032"/>
        <dbReference type="ChEBI" id="CHEBI:30616"/>
        <dbReference type="ChEBI" id="CHEBI:33019"/>
        <dbReference type="ChEBI" id="CHEBI:57966"/>
        <dbReference type="ChEBI" id="CHEBI:456215"/>
        <dbReference type="EC" id="6.3.2.1"/>
    </reaction>
</comment>
<comment type="pathway">
    <text evidence="1 8">Cofactor biosynthesis; (R)-pantothenate biosynthesis; (R)-pantothenate from (R)-pantoate and beta-alanine: step 1/1.</text>
</comment>
<dbReference type="EC" id="6.3.2.1" evidence="8"/>
<dbReference type="SUPFAM" id="SSF52374">
    <property type="entry name" value="Nucleotidylyl transferase"/>
    <property type="match status" value="1"/>
</dbReference>
<evidence type="ECO:0000256" key="8">
    <source>
        <dbReference type="HAMAP-Rule" id="MF_00158"/>
    </source>
</evidence>
<dbReference type="InterPro" id="IPR014729">
    <property type="entry name" value="Rossmann-like_a/b/a_fold"/>
</dbReference>
<comment type="subunit">
    <text evidence="8">Homodimer.</text>
</comment>
<dbReference type="GO" id="GO:0015940">
    <property type="term" value="P:pantothenate biosynthetic process"/>
    <property type="evidence" value="ECO:0007669"/>
    <property type="project" value="UniProtKB-UniRule"/>
</dbReference>
<dbReference type="GO" id="GO:0005524">
    <property type="term" value="F:ATP binding"/>
    <property type="evidence" value="ECO:0007669"/>
    <property type="project" value="UniProtKB-KW"/>
</dbReference>
<evidence type="ECO:0000256" key="5">
    <source>
        <dbReference type="ARBA" id="ARBA00022741"/>
    </source>
</evidence>
<dbReference type="Pfam" id="PF02569">
    <property type="entry name" value="Pantoate_ligase"/>
    <property type="match status" value="1"/>
</dbReference>
<organism evidence="9 10">
    <name type="scientific">Turicimonas muris</name>
    <dbReference type="NCBI Taxonomy" id="1796652"/>
    <lineage>
        <taxon>Bacteria</taxon>
        <taxon>Pseudomonadati</taxon>
        <taxon>Pseudomonadota</taxon>
        <taxon>Betaproteobacteria</taxon>
        <taxon>Burkholderiales</taxon>
        <taxon>Sutterellaceae</taxon>
        <taxon>Turicimonas</taxon>
    </lineage>
</organism>
<dbReference type="Gene3D" id="3.40.50.620">
    <property type="entry name" value="HUPs"/>
    <property type="match status" value="1"/>
</dbReference>
<dbReference type="CDD" id="cd00560">
    <property type="entry name" value="PanC"/>
    <property type="match status" value="1"/>
</dbReference>
<protein>
    <recommendedName>
        <fullName evidence="8">Pantothenate synthetase</fullName>
        <shortName evidence="8">PS</shortName>
        <ecNumber evidence="8">6.3.2.1</ecNumber>
    </recommendedName>
    <alternativeName>
        <fullName evidence="8">Pantoate--beta-alanine ligase</fullName>
    </alternativeName>
    <alternativeName>
        <fullName evidence="8">Pantoate-activating enzyme</fullName>
    </alternativeName>
</protein>
<reference evidence="10" key="1">
    <citation type="submission" date="2017-05" db="EMBL/GenBank/DDBJ databases">
        <title>Improved OligoMM genomes.</title>
        <authorList>
            <person name="Garzetti D."/>
        </authorList>
    </citation>
    <scope>NUCLEOTIDE SEQUENCE [LARGE SCALE GENOMIC DNA]</scope>
    <source>
        <strain evidence="10">YL45</strain>
    </source>
</reference>
<dbReference type="RefSeq" id="WP_066593677.1">
    <property type="nucleotide sequence ID" value="NZ_CAJTBZ010000043.1"/>
</dbReference>
<evidence type="ECO:0000256" key="2">
    <source>
        <dbReference type="ARBA" id="ARBA00009256"/>
    </source>
</evidence>
<dbReference type="PANTHER" id="PTHR21299:SF1">
    <property type="entry name" value="PANTOATE--BETA-ALANINE LIGASE"/>
    <property type="match status" value="1"/>
</dbReference>
<keyword evidence="6 8" id="KW-0067">ATP-binding</keyword>
<feature type="binding site" evidence="8">
    <location>
        <begin position="145"/>
        <end position="148"/>
    </location>
    <ligand>
        <name>ATP</name>
        <dbReference type="ChEBI" id="CHEBI:30616"/>
    </ligand>
</feature>
<dbReference type="UniPathway" id="UPA00028">
    <property type="reaction ID" value="UER00005"/>
</dbReference>
<proteinExistence type="inferred from homology"/>
<comment type="miscellaneous">
    <text evidence="8">The reaction proceeds by a bi uni uni bi ping pong mechanism.</text>
</comment>
<dbReference type="Gene3D" id="3.30.1300.10">
    <property type="entry name" value="Pantoate-beta-alanine ligase, C-terminal domain"/>
    <property type="match status" value="1"/>
</dbReference>
<feature type="binding site" evidence="8">
    <location>
        <position position="57"/>
    </location>
    <ligand>
        <name>(R)-pantoate</name>
        <dbReference type="ChEBI" id="CHEBI:15980"/>
    </ligand>
</feature>
<feature type="active site" description="Proton donor" evidence="8">
    <location>
        <position position="33"/>
    </location>
</feature>
<feature type="binding site" evidence="8">
    <location>
        <position position="57"/>
    </location>
    <ligand>
        <name>beta-alanine</name>
        <dbReference type="ChEBI" id="CHEBI:57966"/>
    </ligand>
</feature>
<feature type="binding site" evidence="8">
    <location>
        <begin position="26"/>
        <end position="33"/>
    </location>
    <ligand>
        <name>ATP</name>
        <dbReference type="ChEBI" id="CHEBI:30616"/>
    </ligand>
</feature>
<name>A0A227KAE3_9BURK</name>
<sequence>MLVVHTIEELQNALRGKDGIALVPTMGNLHDGHLALMAEAKKHAPTVVASIFVNRLQFGPNEDFDTYPRTLQEDLEKLEKQGAVDIVFAPSEKDMYPEKQTFMVRPDPNLSEILEGFYRPGFFDGVATVVNKLFSIVRPNVAVFGKKDYQQLKIIQSMVKQFGMPLKIIPMELQRNPETGLALSSRNRYLNAEELKEATHLYRTLHGVKSSLEAGAIDITGLENSAVKRLEEAGWKPDYIVVARQKDLLTPTRDDLFNKEPLVILGAAKIGTTRLIDNVEVFGKLA</sequence>
<evidence type="ECO:0000256" key="3">
    <source>
        <dbReference type="ARBA" id="ARBA00022598"/>
    </source>
</evidence>
<keyword evidence="5 8" id="KW-0547">Nucleotide-binding</keyword>
<dbReference type="NCBIfam" id="TIGR00018">
    <property type="entry name" value="panC"/>
    <property type="match status" value="1"/>
</dbReference>